<evidence type="ECO:0000256" key="3">
    <source>
        <dbReference type="ARBA" id="ARBA00023027"/>
    </source>
</evidence>
<dbReference type="InterPro" id="IPR015815">
    <property type="entry name" value="HIBADH-related"/>
</dbReference>
<evidence type="ECO:0000259" key="5">
    <source>
        <dbReference type="Pfam" id="PF03446"/>
    </source>
</evidence>
<reference evidence="7" key="1">
    <citation type="journal article" date="2020" name="Stud. Mycol.">
        <title>101 Dothideomycetes genomes: a test case for predicting lifestyles and emergence of pathogens.</title>
        <authorList>
            <person name="Haridas S."/>
            <person name="Albert R."/>
            <person name="Binder M."/>
            <person name="Bloem J."/>
            <person name="Labutti K."/>
            <person name="Salamov A."/>
            <person name="Andreopoulos B."/>
            <person name="Baker S."/>
            <person name="Barry K."/>
            <person name="Bills G."/>
            <person name="Bluhm B."/>
            <person name="Cannon C."/>
            <person name="Castanera R."/>
            <person name="Culley D."/>
            <person name="Daum C."/>
            <person name="Ezra D."/>
            <person name="Gonzalez J."/>
            <person name="Henrissat B."/>
            <person name="Kuo A."/>
            <person name="Liang C."/>
            <person name="Lipzen A."/>
            <person name="Lutzoni F."/>
            <person name="Magnuson J."/>
            <person name="Mondo S."/>
            <person name="Nolan M."/>
            <person name="Ohm R."/>
            <person name="Pangilinan J."/>
            <person name="Park H.-J."/>
            <person name="Ramirez L."/>
            <person name="Alfaro M."/>
            <person name="Sun H."/>
            <person name="Tritt A."/>
            <person name="Yoshinaga Y."/>
            <person name="Zwiers L.-H."/>
            <person name="Turgeon B."/>
            <person name="Goodwin S."/>
            <person name="Spatafora J."/>
            <person name="Crous P."/>
            <person name="Grigoriev I."/>
        </authorList>
    </citation>
    <scope>NUCLEOTIDE SEQUENCE</scope>
    <source>
        <strain evidence="7">CBS 207.26</strain>
    </source>
</reference>
<gene>
    <name evidence="7" type="ORF">K469DRAFT_700817</name>
</gene>
<evidence type="ECO:0000259" key="6">
    <source>
        <dbReference type="Pfam" id="PF14833"/>
    </source>
</evidence>
<feature type="domain" description="6-phosphogluconate dehydrogenase NADP-binding" evidence="5">
    <location>
        <begin position="9"/>
        <end position="168"/>
    </location>
</feature>
<dbReference type="InterPro" id="IPR036291">
    <property type="entry name" value="NAD(P)-bd_dom_sf"/>
</dbReference>
<feature type="domain" description="3-hydroxyisobutyrate dehydrogenase-like NAD-binding" evidence="6">
    <location>
        <begin position="180"/>
        <end position="301"/>
    </location>
</feature>
<dbReference type="GO" id="GO:0051287">
    <property type="term" value="F:NAD binding"/>
    <property type="evidence" value="ECO:0007669"/>
    <property type="project" value="InterPro"/>
</dbReference>
<dbReference type="Gene3D" id="1.10.1040.10">
    <property type="entry name" value="N-(1-d-carboxylethyl)-l-norvaline Dehydrogenase, domain 2"/>
    <property type="match status" value="1"/>
</dbReference>
<dbReference type="OrthoDB" id="435038at2759"/>
<keyword evidence="8" id="KW-1185">Reference proteome</keyword>
<dbReference type="PIRSF" id="PIRSF000103">
    <property type="entry name" value="HIBADH"/>
    <property type="match status" value="1"/>
</dbReference>
<dbReference type="GO" id="GO:0050661">
    <property type="term" value="F:NADP binding"/>
    <property type="evidence" value="ECO:0007669"/>
    <property type="project" value="InterPro"/>
</dbReference>
<dbReference type="Pfam" id="PF14833">
    <property type="entry name" value="NAD_binding_11"/>
    <property type="match status" value="1"/>
</dbReference>
<dbReference type="Gene3D" id="3.40.50.720">
    <property type="entry name" value="NAD(P)-binding Rossmann-like Domain"/>
    <property type="match status" value="1"/>
</dbReference>
<dbReference type="AlphaFoldDB" id="A0A6A6ECL2"/>
<dbReference type="InterPro" id="IPR051265">
    <property type="entry name" value="HIBADH-related_NP60_sf"/>
</dbReference>
<keyword evidence="2" id="KW-0560">Oxidoreductase</keyword>
<dbReference type="SUPFAM" id="SSF48179">
    <property type="entry name" value="6-phosphogluconate dehydrogenase C-terminal domain-like"/>
    <property type="match status" value="1"/>
</dbReference>
<comment type="similarity">
    <text evidence="1">Belongs to the HIBADH-related family. NP60 subfamily.</text>
</comment>
<dbReference type="Pfam" id="PF03446">
    <property type="entry name" value="NAD_binding_2"/>
    <property type="match status" value="1"/>
</dbReference>
<feature type="active site" evidence="4">
    <location>
        <position position="181"/>
    </location>
</feature>
<evidence type="ECO:0000313" key="7">
    <source>
        <dbReference type="EMBL" id="KAF2189591.1"/>
    </source>
</evidence>
<dbReference type="Proteomes" id="UP000800200">
    <property type="component" value="Unassembled WGS sequence"/>
</dbReference>
<organism evidence="7 8">
    <name type="scientific">Zopfia rhizophila CBS 207.26</name>
    <dbReference type="NCBI Taxonomy" id="1314779"/>
    <lineage>
        <taxon>Eukaryota</taxon>
        <taxon>Fungi</taxon>
        <taxon>Dikarya</taxon>
        <taxon>Ascomycota</taxon>
        <taxon>Pezizomycotina</taxon>
        <taxon>Dothideomycetes</taxon>
        <taxon>Dothideomycetes incertae sedis</taxon>
        <taxon>Zopfiaceae</taxon>
        <taxon>Zopfia</taxon>
    </lineage>
</organism>
<keyword evidence="3" id="KW-0520">NAD</keyword>
<dbReference type="InterPro" id="IPR008927">
    <property type="entry name" value="6-PGluconate_DH-like_C_sf"/>
</dbReference>
<accession>A0A6A6ECL2</accession>
<dbReference type="EMBL" id="ML994620">
    <property type="protein sequence ID" value="KAF2189591.1"/>
    <property type="molecule type" value="Genomic_DNA"/>
</dbReference>
<proteinExistence type="inferred from homology"/>
<name>A0A6A6ECL2_9PEZI</name>
<dbReference type="GO" id="GO:0016491">
    <property type="term" value="F:oxidoreductase activity"/>
    <property type="evidence" value="ECO:0007669"/>
    <property type="project" value="UniProtKB-KW"/>
</dbReference>
<dbReference type="InterPro" id="IPR013328">
    <property type="entry name" value="6PGD_dom2"/>
</dbReference>
<evidence type="ECO:0000256" key="4">
    <source>
        <dbReference type="PIRSR" id="PIRSR000103-1"/>
    </source>
</evidence>
<dbReference type="PANTHER" id="PTHR43580:SF8">
    <property type="entry name" value="6-PHOSPHOGLUCONATE DEHYDROGENASE NADP-BINDING DOMAIN-CONTAINING PROTEIN-RELATED"/>
    <property type="match status" value="1"/>
</dbReference>
<dbReference type="InterPro" id="IPR029154">
    <property type="entry name" value="HIBADH-like_NADP-bd"/>
</dbReference>
<dbReference type="SUPFAM" id="SSF51735">
    <property type="entry name" value="NAD(P)-binding Rossmann-fold domains"/>
    <property type="match status" value="1"/>
</dbReference>
<evidence type="ECO:0000256" key="1">
    <source>
        <dbReference type="ARBA" id="ARBA00007598"/>
    </source>
</evidence>
<protein>
    <submittedName>
        <fullName evidence="7">6-phosphogluconate dehydrogenase-like protein NAD-binding protein</fullName>
    </submittedName>
</protein>
<sequence length="324" mass="34486">MSSITSLRLGWIGLGSMGLEMAKNIQVYLQKSDFPPLHYSNRTISRGKPLAELGGVPCRAVGNLVQICNVIFVSVSNDEVLRGVMDEVLSSGSVAGKIIVDTTTVHPKTSASVSEQLRESGAYFIAAPVFGATPLAQSGQLIVATAGPPSAIQIISPFLKGVIARNVIEVGIEPEKALLLKTTSNFITAGLMYLISEAHVLAEKSGLPASVLENLIGENFGKMAFSDSERMTQGVYYPAEGQAPYSDLDLGIKDVSHGLSIAESVGVNLKVGGLVIEHMKKAKEYAIQMGRHLDSSSMYGVVRKNAGLDFETDSVKERDMAGNK</sequence>
<evidence type="ECO:0000313" key="8">
    <source>
        <dbReference type="Proteomes" id="UP000800200"/>
    </source>
</evidence>
<dbReference type="PANTHER" id="PTHR43580">
    <property type="entry name" value="OXIDOREDUCTASE GLYR1-RELATED"/>
    <property type="match status" value="1"/>
</dbReference>
<evidence type="ECO:0000256" key="2">
    <source>
        <dbReference type="ARBA" id="ARBA00023002"/>
    </source>
</evidence>
<dbReference type="InterPro" id="IPR006115">
    <property type="entry name" value="6PGDH_NADP-bd"/>
</dbReference>